<gene>
    <name evidence="1" type="ORF">GJ691_05920</name>
</gene>
<evidence type="ECO:0000313" key="1">
    <source>
        <dbReference type="EMBL" id="MRX63700.1"/>
    </source>
</evidence>
<accession>A0A6I2MMH5</accession>
<dbReference type="RefSeq" id="WP_154364799.1">
    <property type="nucleotide sequence ID" value="NZ_WKJH01000003.1"/>
</dbReference>
<dbReference type="OrthoDB" id="192739at2"/>
<name>A0A6I2MMH5_9FLAO</name>
<dbReference type="Proteomes" id="UP000443153">
    <property type="component" value="Unassembled WGS sequence"/>
</dbReference>
<organism evidence="1 2">
    <name type="scientific">Maribacter luteus</name>
    <dbReference type="NCBI Taxonomy" id="2594478"/>
    <lineage>
        <taxon>Bacteria</taxon>
        <taxon>Pseudomonadati</taxon>
        <taxon>Bacteroidota</taxon>
        <taxon>Flavobacteriia</taxon>
        <taxon>Flavobacteriales</taxon>
        <taxon>Flavobacteriaceae</taxon>
        <taxon>Maribacter</taxon>
    </lineage>
</organism>
<comment type="caution">
    <text evidence="1">The sequence shown here is derived from an EMBL/GenBank/DDBJ whole genome shotgun (WGS) entry which is preliminary data.</text>
</comment>
<proteinExistence type="predicted"/>
<reference evidence="1 2" key="1">
    <citation type="submission" date="2019-11" db="EMBL/GenBank/DDBJ databases">
        <title>Maribacter lutea sp. nov., a marine bacterium isolated from intertidal sand.</title>
        <authorList>
            <person name="Liu A."/>
        </authorList>
    </citation>
    <scope>NUCLEOTIDE SEQUENCE [LARGE SCALE GENOMIC DNA]</scope>
    <source>
        <strain evidence="1 2">RZ05</strain>
    </source>
</reference>
<evidence type="ECO:0000313" key="2">
    <source>
        <dbReference type="Proteomes" id="UP000443153"/>
    </source>
</evidence>
<sequence length="164" mass="19019">MKNAILIFILLISTVTYAQKSNLSMFNNLVGKSWKASGTWGDGNKFDQEIRFHFSLDSTIVIAESYGYINKEQTKTGLRNHGIRQYDKNTDSIKFWEFDVFGGLTKGSVYSEGKNIIYQYTYGTSTVTDMWEYVDDSTYNFKVGFYENGEWKQVYLSTKFKKVK</sequence>
<protein>
    <recommendedName>
        <fullName evidence="3">DUF1579 domain-containing protein</fullName>
    </recommendedName>
</protein>
<dbReference type="AlphaFoldDB" id="A0A6I2MMH5"/>
<evidence type="ECO:0008006" key="3">
    <source>
        <dbReference type="Google" id="ProtNLM"/>
    </source>
</evidence>
<dbReference type="EMBL" id="WKJH01000003">
    <property type="protein sequence ID" value="MRX63700.1"/>
    <property type="molecule type" value="Genomic_DNA"/>
</dbReference>
<keyword evidence="2" id="KW-1185">Reference proteome</keyword>